<dbReference type="PROSITE" id="PS50112">
    <property type="entry name" value="PAS"/>
    <property type="match status" value="3"/>
</dbReference>
<dbReference type="PANTHER" id="PTHR43304">
    <property type="entry name" value="PHYTOCHROME-LIKE PROTEIN CPH1"/>
    <property type="match status" value="1"/>
</dbReference>
<dbReference type="EC" id="2.7.13.3" evidence="2"/>
<dbReference type="InterPro" id="IPR003594">
    <property type="entry name" value="HATPase_dom"/>
</dbReference>
<comment type="catalytic activity">
    <reaction evidence="1">
        <text>ATP + protein L-histidine = ADP + protein N-phospho-L-histidine.</text>
        <dbReference type="EC" id="2.7.13.3"/>
    </reaction>
</comment>
<dbReference type="NCBIfam" id="TIGR00229">
    <property type="entry name" value="sensory_box"/>
    <property type="match status" value="3"/>
</dbReference>
<dbReference type="OrthoDB" id="9781208at2"/>
<keyword evidence="10" id="KW-1185">Reference proteome</keyword>
<proteinExistence type="predicted"/>
<dbReference type="InterPro" id="IPR036097">
    <property type="entry name" value="HisK_dim/P_sf"/>
</dbReference>
<dbReference type="RefSeq" id="WP_128761058.1">
    <property type="nucleotide sequence ID" value="NZ_QOVI01000003.1"/>
</dbReference>
<accession>A0A4Q0NVD5</accession>
<evidence type="ECO:0000259" key="8">
    <source>
        <dbReference type="PROSITE" id="PS50113"/>
    </source>
</evidence>
<evidence type="ECO:0000313" key="9">
    <source>
        <dbReference type="EMBL" id="RXG15488.1"/>
    </source>
</evidence>
<dbReference type="InterPro" id="IPR052162">
    <property type="entry name" value="Sensor_kinase/Photoreceptor"/>
</dbReference>
<feature type="domain" description="PAS" evidence="7">
    <location>
        <begin position="436"/>
        <end position="489"/>
    </location>
</feature>
<evidence type="ECO:0000259" key="7">
    <source>
        <dbReference type="PROSITE" id="PS50112"/>
    </source>
</evidence>
<feature type="domain" description="PAS" evidence="7">
    <location>
        <begin position="195"/>
        <end position="247"/>
    </location>
</feature>
<dbReference type="SUPFAM" id="SSF47384">
    <property type="entry name" value="Homodimeric domain of signal transducing histidine kinase"/>
    <property type="match status" value="1"/>
</dbReference>
<dbReference type="InterPro" id="IPR035965">
    <property type="entry name" value="PAS-like_dom_sf"/>
</dbReference>
<dbReference type="InterPro" id="IPR036890">
    <property type="entry name" value="HATPase_C_sf"/>
</dbReference>
<evidence type="ECO:0000256" key="4">
    <source>
        <dbReference type="ARBA" id="ARBA00022679"/>
    </source>
</evidence>
<dbReference type="Gene3D" id="1.10.287.130">
    <property type="match status" value="1"/>
</dbReference>
<dbReference type="SMART" id="SM00388">
    <property type="entry name" value="HisKA"/>
    <property type="match status" value="1"/>
</dbReference>
<dbReference type="FunFam" id="3.30.565.10:FF:000006">
    <property type="entry name" value="Sensor histidine kinase WalK"/>
    <property type="match status" value="1"/>
</dbReference>
<dbReference type="Proteomes" id="UP000289821">
    <property type="component" value="Unassembled WGS sequence"/>
</dbReference>
<keyword evidence="5 9" id="KW-0418">Kinase</keyword>
<feature type="domain" description="PAS" evidence="7">
    <location>
        <begin position="55"/>
        <end position="96"/>
    </location>
</feature>
<dbReference type="PRINTS" id="PR00344">
    <property type="entry name" value="BCTRLSENSOR"/>
</dbReference>
<evidence type="ECO:0000256" key="3">
    <source>
        <dbReference type="ARBA" id="ARBA00022553"/>
    </source>
</evidence>
<sequence length="794" mass="89878">MKTANPDLYKRIIERERKARKIAESILEEKSSELYTLSNKLKKFNERLQSLIYQKNSELEGLFENLADAYVVIDLEGHVLKMNDAAVSLMGYDSSKELVFLPKMVAKGEQEHVSEAFISLLKTGSMTNFKVNIITKSGETRLVHINASTILDENNVAVAAQGIVRDITSEEKKAKIIEEQKRQLEFIVNSSPLGIALTTNGLIEKCNDSFTRILGYPESEILGKNLKSITIAAEESDYESQREALHNGKLDSFVTTQKYITNSGQIISTKINVSAIRQSDSVMHQQEVITIEDVTNELLAKEKLVESENRLSALILKLQSGVLLEDENRKVVLTNPMFCDIFGIPASPGDMVGADCDAAAEQSKILFKKPEEFIKRISEILDKREIVTAEELELVDGRVFERDFIPIYSNGNYTGHLWSYTDVTLKRRYKNNLQQQKEKYSNIIANMNLGLLEVDTEDHILMVNQSFCDLSGYSETELVGQKAAELFMPPKSKKIILDKFKSRKQGVSDSYEVEVYRKNGEKRNWLISGAPNFDINGKLVGSIGIHLDITELKNLEAQKEKLLKTLEKSNIELQEYAHVVSHDLKSPLRSINALASWIKEDNAETLDEQSLENFSILETTLEKMESLISGILNYSSIQLESIHDEATDVNEVLSDIKDLIFIPEHIELITANELPVIQVDKTRLQQVLQNLIGNAIRYCDKEKGYVKIHYTEEKECHVFAVEDNGIGIEKAYHHKIFNIFQSLTDHKESTGIGLSIVKKIVNLYEGDTWLESTPGSGSTFYFSLKKEHNEDQTR</sequence>
<dbReference type="SMART" id="SM00387">
    <property type="entry name" value="HATPase_c"/>
    <property type="match status" value="1"/>
</dbReference>
<keyword evidence="3" id="KW-0597">Phosphoprotein</keyword>
<dbReference type="SUPFAM" id="SSF55874">
    <property type="entry name" value="ATPase domain of HSP90 chaperone/DNA topoisomerase II/histidine kinase"/>
    <property type="match status" value="1"/>
</dbReference>
<protein>
    <recommendedName>
        <fullName evidence="2">histidine kinase</fullName>
        <ecNumber evidence="2">2.7.13.3</ecNumber>
    </recommendedName>
</protein>
<feature type="domain" description="Histidine kinase" evidence="6">
    <location>
        <begin position="579"/>
        <end position="788"/>
    </location>
</feature>
<dbReference type="CDD" id="cd00130">
    <property type="entry name" value="PAS"/>
    <property type="match status" value="3"/>
</dbReference>
<dbReference type="InterPro" id="IPR003661">
    <property type="entry name" value="HisK_dim/P_dom"/>
</dbReference>
<name>A0A4Q0NVD5_9FLAO</name>
<dbReference type="Pfam" id="PF13426">
    <property type="entry name" value="PAS_9"/>
    <property type="match status" value="4"/>
</dbReference>
<reference evidence="9 10" key="1">
    <citation type="submission" date="2018-07" db="EMBL/GenBank/DDBJ databases">
        <title>Leeuwenhoekiella genomics.</title>
        <authorList>
            <person name="Tahon G."/>
            <person name="Willems A."/>
        </authorList>
    </citation>
    <scope>NUCLEOTIDE SEQUENCE [LARGE SCALE GENOMIC DNA]</scope>
    <source>
        <strain evidence="9 10">R-50232</strain>
    </source>
</reference>
<dbReference type="EMBL" id="QOVI01000003">
    <property type="protein sequence ID" value="RXG15488.1"/>
    <property type="molecule type" value="Genomic_DNA"/>
</dbReference>
<dbReference type="InterPro" id="IPR001610">
    <property type="entry name" value="PAC"/>
</dbReference>
<dbReference type="SUPFAM" id="SSF55785">
    <property type="entry name" value="PYP-like sensor domain (PAS domain)"/>
    <property type="match status" value="4"/>
</dbReference>
<evidence type="ECO:0000259" key="6">
    <source>
        <dbReference type="PROSITE" id="PS50109"/>
    </source>
</evidence>
<dbReference type="PROSITE" id="PS50113">
    <property type="entry name" value="PAC"/>
    <property type="match status" value="2"/>
</dbReference>
<dbReference type="Gene3D" id="3.30.450.20">
    <property type="entry name" value="PAS domain"/>
    <property type="match status" value="4"/>
</dbReference>
<organism evidence="9 10">
    <name type="scientific">Leeuwenhoekiella aestuarii</name>
    <dbReference type="NCBI Taxonomy" id="2249426"/>
    <lineage>
        <taxon>Bacteria</taxon>
        <taxon>Pseudomonadati</taxon>
        <taxon>Bacteroidota</taxon>
        <taxon>Flavobacteriia</taxon>
        <taxon>Flavobacteriales</taxon>
        <taxon>Flavobacteriaceae</taxon>
        <taxon>Leeuwenhoekiella</taxon>
    </lineage>
</organism>
<dbReference type="CDD" id="cd00082">
    <property type="entry name" value="HisKA"/>
    <property type="match status" value="1"/>
</dbReference>
<dbReference type="PANTHER" id="PTHR43304:SF1">
    <property type="entry name" value="PAC DOMAIN-CONTAINING PROTEIN"/>
    <property type="match status" value="1"/>
</dbReference>
<dbReference type="Pfam" id="PF00512">
    <property type="entry name" value="HisKA"/>
    <property type="match status" value="1"/>
</dbReference>
<evidence type="ECO:0000256" key="2">
    <source>
        <dbReference type="ARBA" id="ARBA00012438"/>
    </source>
</evidence>
<dbReference type="InterPro" id="IPR005467">
    <property type="entry name" value="His_kinase_dom"/>
</dbReference>
<keyword evidence="4" id="KW-0808">Transferase</keyword>
<evidence type="ECO:0000256" key="5">
    <source>
        <dbReference type="ARBA" id="ARBA00022777"/>
    </source>
</evidence>
<gene>
    <name evidence="9" type="ORF">DSM04_103377</name>
</gene>
<dbReference type="InterPro" id="IPR004358">
    <property type="entry name" value="Sig_transdc_His_kin-like_C"/>
</dbReference>
<dbReference type="InterPro" id="IPR000700">
    <property type="entry name" value="PAS-assoc_C"/>
</dbReference>
<dbReference type="Pfam" id="PF02518">
    <property type="entry name" value="HATPase_c"/>
    <property type="match status" value="1"/>
</dbReference>
<dbReference type="SMART" id="SM00086">
    <property type="entry name" value="PAC"/>
    <property type="match status" value="3"/>
</dbReference>
<comment type="caution">
    <text evidence="9">The sequence shown here is derived from an EMBL/GenBank/DDBJ whole genome shotgun (WGS) entry which is preliminary data.</text>
</comment>
<dbReference type="PROSITE" id="PS50109">
    <property type="entry name" value="HIS_KIN"/>
    <property type="match status" value="1"/>
</dbReference>
<dbReference type="Gene3D" id="3.30.565.10">
    <property type="entry name" value="Histidine kinase-like ATPase, C-terminal domain"/>
    <property type="match status" value="1"/>
</dbReference>
<dbReference type="InterPro" id="IPR000014">
    <property type="entry name" value="PAS"/>
</dbReference>
<evidence type="ECO:0000313" key="10">
    <source>
        <dbReference type="Proteomes" id="UP000289821"/>
    </source>
</evidence>
<feature type="domain" description="PAC" evidence="8">
    <location>
        <begin position="509"/>
        <end position="561"/>
    </location>
</feature>
<dbReference type="AlphaFoldDB" id="A0A4Q0NVD5"/>
<feature type="domain" description="PAC" evidence="8">
    <location>
        <begin position="127"/>
        <end position="179"/>
    </location>
</feature>
<dbReference type="GO" id="GO:0000155">
    <property type="term" value="F:phosphorelay sensor kinase activity"/>
    <property type="evidence" value="ECO:0007669"/>
    <property type="project" value="InterPro"/>
</dbReference>
<dbReference type="SMART" id="SM00091">
    <property type="entry name" value="PAS"/>
    <property type="match status" value="4"/>
</dbReference>
<evidence type="ECO:0000256" key="1">
    <source>
        <dbReference type="ARBA" id="ARBA00000085"/>
    </source>
</evidence>